<accession>A0A0E9XIF9</accession>
<evidence type="ECO:0000313" key="1">
    <source>
        <dbReference type="EMBL" id="JAI01621.1"/>
    </source>
</evidence>
<proteinExistence type="predicted"/>
<name>A0A0E9XIF9_ANGAN</name>
<dbReference type="EMBL" id="GBXM01006957">
    <property type="protein sequence ID" value="JAI01621.1"/>
    <property type="molecule type" value="Transcribed_RNA"/>
</dbReference>
<dbReference type="AlphaFoldDB" id="A0A0E9XIF9"/>
<reference evidence="1" key="1">
    <citation type="submission" date="2014-11" db="EMBL/GenBank/DDBJ databases">
        <authorList>
            <person name="Amaro Gonzalez C."/>
        </authorList>
    </citation>
    <scope>NUCLEOTIDE SEQUENCE</scope>
</reference>
<protein>
    <submittedName>
        <fullName evidence="1">Uncharacterized protein</fullName>
    </submittedName>
</protein>
<sequence>MKICFVFFTLMVLIRLLMLDIILPCVYKGPSFFSELAGIERTSCRQNVFLVG</sequence>
<organism evidence="1">
    <name type="scientific">Anguilla anguilla</name>
    <name type="common">European freshwater eel</name>
    <name type="synonym">Muraena anguilla</name>
    <dbReference type="NCBI Taxonomy" id="7936"/>
    <lineage>
        <taxon>Eukaryota</taxon>
        <taxon>Metazoa</taxon>
        <taxon>Chordata</taxon>
        <taxon>Craniata</taxon>
        <taxon>Vertebrata</taxon>
        <taxon>Euteleostomi</taxon>
        <taxon>Actinopterygii</taxon>
        <taxon>Neopterygii</taxon>
        <taxon>Teleostei</taxon>
        <taxon>Anguilliformes</taxon>
        <taxon>Anguillidae</taxon>
        <taxon>Anguilla</taxon>
    </lineage>
</organism>
<reference evidence="1" key="2">
    <citation type="journal article" date="2015" name="Fish Shellfish Immunol.">
        <title>Early steps in the European eel (Anguilla anguilla)-Vibrio vulnificus interaction in the gills: Role of the RtxA13 toxin.</title>
        <authorList>
            <person name="Callol A."/>
            <person name="Pajuelo D."/>
            <person name="Ebbesson L."/>
            <person name="Teles M."/>
            <person name="MacKenzie S."/>
            <person name="Amaro C."/>
        </authorList>
    </citation>
    <scope>NUCLEOTIDE SEQUENCE</scope>
</reference>